<evidence type="ECO:0000313" key="1">
    <source>
        <dbReference type="EMBL" id="CAI2194935.1"/>
    </source>
</evidence>
<proteinExistence type="predicted"/>
<name>A0A9W4T5E3_9GLOM</name>
<accession>A0A9W4T5E3</accession>
<dbReference type="Proteomes" id="UP001153678">
    <property type="component" value="Unassembled WGS sequence"/>
</dbReference>
<feature type="non-terminal residue" evidence="1">
    <location>
        <position position="45"/>
    </location>
</feature>
<evidence type="ECO:0000313" key="2">
    <source>
        <dbReference type="Proteomes" id="UP001153678"/>
    </source>
</evidence>
<protein>
    <submittedName>
        <fullName evidence="1">6088_t:CDS:1</fullName>
    </submittedName>
</protein>
<comment type="caution">
    <text evidence="1">The sequence shown here is derived from an EMBL/GenBank/DDBJ whole genome shotgun (WGS) entry which is preliminary data.</text>
</comment>
<reference evidence="1" key="1">
    <citation type="submission" date="2022-08" db="EMBL/GenBank/DDBJ databases">
        <authorList>
            <person name="Kallberg Y."/>
            <person name="Tangrot J."/>
            <person name="Rosling A."/>
        </authorList>
    </citation>
    <scope>NUCLEOTIDE SEQUENCE</scope>
    <source>
        <strain evidence="1">Wild A</strain>
    </source>
</reference>
<dbReference type="OrthoDB" id="10644456at2759"/>
<feature type="non-terminal residue" evidence="1">
    <location>
        <position position="1"/>
    </location>
</feature>
<organism evidence="1 2">
    <name type="scientific">Funneliformis geosporum</name>
    <dbReference type="NCBI Taxonomy" id="1117311"/>
    <lineage>
        <taxon>Eukaryota</taxon>
        <taxon>Fungi</taxon>
        <taxon>Fungi incertae sedis</taxon>
        <taxon>Mucoromycota</taxon>
        <taxon>Glomeromycotina</taxon>
        <taxon>Glomeromycetes</taxon>
        <taxon>Glomerales</taxon>
        <taxon>Glomeraceae</taxon>
        <taxon>Funneliformis</taxon>
    </lineage>
</organism>
<keyword evidence="2" id="KW-1185">Reference proteome</keyword>
<dbReference type="EMBL" id="CAMKVN010011668">
    <property type="protein sequence ID" value="CAI2194935.1"/>
    <property type="molecule type" value="Genomic_DNA"/>
</dbReference>
<dbReference type="AlphaFoldDB" id="A0A9W4T5E3"/>
<sequence length="45" mass="5094">MVLPISHHMLNQKSEVLNGLTSPSLPQRPVELMGSLKKYPMQYSI</sequence>
<gene>
    <name evidence="1" type="ORF">FWILDA_LOCUS16825</name>
</gene>